<sequence length="128" mass="15166">MLRRQFIKLATSLGITPFLAENKKPSIQEFYLKDRVQAKIQTNLNENTPETLIIKTGTVIHKIHDTVLPEFSYYKNPVEFRYMVVFDEPLTLVYKRENGEIDRISITKRWYYMHKNKCHASDILTKIS</sequence>
<comment type="caution">
    <text evidence="1">The sequence shown here is derived from an EMBL/GenBank/DDBJ whole genome shotgun (WGS) entry which is preliminary data.</text>
</comment>
<dbReference type="EMBL" id="LAZR01007386">
    <property type="protein sequence ID" value="KKM85586.1"/>
    <property type="molecule type" value="Genomic_DNA"/>
</dbReference>
<dbReference type="AlphaFoldDB" id="A0A0F9LEC4"/>
<evidence type="ECO:0000313" key="1">
    <source>
        <dbReference type="EMBL" id="KKM85586.1"/>
    </source>
</evidence>
<organism evidence="1">
    <name type="scientific">marine sediment metagenome</name>
    <dbReference type="NCBI Taxonomy" id="412755"/>
    <lineage>
        <taxon>unclassified sequences</taxon>
        <taxon>metagenomes</taxon>
        <taxon>ecological metagenomes</taxon>
    </lineage>
</organism>
<protein>
    <submittedName>
        <fullName evidence="1">Uncharacterized protein</fullName>
    </submittedName>
</protein>
<gene>
    <name evidence="1" type="ORF">LCGC14_1287560</name>
</gene>
<accession>A0A0F9LEC4</accession>
<name>A0A0F9LEC4_9ZZZZ</name>
<proteinExistence type="predicted"/>
<reference evidence="1" key="1">
    <citation type="journal article" date="2015" name="Nature">
        <title>Complex archaea that bridge the gap between prokaryotes and eukaryotes.</title>
        <authorList>
            <person name="Spang A."/>
            <person name="Saw J.H."/>
            <person name="Jorgensen S.L."/>
            <person name="Zaremba-Niedzwiedzka K."/>
            <person name="Martijn J."/>
            <person name="Lind A.E."/>
            <person name="van Eijk R."/>
            <person name="Schleper C."/>
            <person name="Guy L."/>
            <person name="Ettema T.J."/>
        </authorList>
    </citation>
    <scope>NUCLEOTIDE SEQUENCE</scope>
</reference>